<dbReference type="SUPFAM" id="SSF56317">
    <property type="entry name" value="Carbon-nitrogen hydrolase"/>
    <property type="match status" value="1"/>
</dbReference>
<reference evidence="2" key="1">
    <citation type="submission" date="2016-10" db="EMBL/GenBank/DDBJ databases">
        <authorList>
            <person name="de Groot N.N."/>
        </authorList>
    </citation>
    <scope>NUCLEOTIDE SEQUENCE</scope>
</reference>
<dbReference type="PROSITE" id="PS50263">
    <property type="entry name" value="CN_HYDROLASE"/>
    <property type="match status" value="1"/>
</dbReference>
<dbReference type="InterPro" id="IPR003010">
    <property type="entry name" value="C-N_Hydrolase"/>
</dbReference>
<dbReference type="EC" id="3.5.1.4" evidence="2"/>
<feature type="domain" description="CN hydrolase" evidence="1">
    <location>
        <begin position="5"/>
        <end position="234"/>
    </location>
</feature>
<sequence>MIFKENIEVVSLQLPTKKRYKKNLVKLIELLKKHKTKKLILTPEVFLTGYDYENILTASKFSAKAIKILKKIVDNQILVITVILETKTGFINQAVVIHKHKVIYRQNKAKLFKLGDEHLFLEAGDTENIKPFEINGVSYAILICFELRFKDLWRKIEGVDVVLIPARWGLARKSHLEILSNALAVMNQAFVVVSNSSDKDMASSSGVISPFGEQIRDDENVSISGVIDFQEIKKMRRYIVLD</sequence>
<evidence type="ECO:0000259" key="1">
    <source>
        <dbReference type="PROSITE" id="PS50263"/>
    </source>
</evidence>
<dbReference type="Gene3D" id="3.60.110.10">
    <property type="entry name" value="Carbon-nitrogen hydrolase"/>
    <property type="match status" value="1"/>
</dbReference>
<dbReference type="EMBL" id="FPHG01000068">
    <property type="protein sequence ID" value="SFV64917.1"/>
    <property type="molecule type" value="Genomic_DNA"/>
</dbReference>
<dbReference type="GO" id="GO:0050152">
    <property type="term" value="F:omega-amidase activity"/>
    <property type="evidence" value="ECO:0007669"/>
    <property type="project" value="TreeGrafter"/>
</dbReference>
<dbReference type="AlphaFoldDB" id="A0A1W1CGT2"/>
<keyword evidence="2" id="KW-0378">Hydrolase</keyword>
<dbReference type="PANTHER" id="PTHR47799:SF1">
    <property type="entry name" value="OMEGA-AMIDASE YAFV"/>
    <property type="match status" value="1"/>
</dbReference>
<dbReference type="InterPro" id="IPR052737">
    <property type="entry name" value="Omega-amidase_YafV"/>
</dbReference>
<name>A0A1W1CGT2_9ZZZZ</name>
<proteinExistence type="predicted"/>
<gene>
    <name evidence="2" type="ORF">MNB_SV-9-1707</name>
</gene>
<accession>A0A1W1CGT2</accession>
<protein>
    <submittedName>
        <fullName evidence="2">Aliphatic amidase AmiE</fullName>
        <ecNumber evidence="2">3.5.1.4</ecNumber>
    </submittedName>
</protein>
<dbReference type="GO" id="GO:0004040">
    <property type="term" value="F:amidase activity"/>
    <property type="evidence" value="ECO:0007669"/>
    <property type="project" value="UniProtKB-EC"/>
</dbReference>
<dbReference type="GO" id="GO:0106008">
    <property type="term" value="F:2-oxoglutaramate amidase activity"/>
    <property type="evidence" value="ECO:0007669"/>
    <property type="project" value="TreeGrafter"/>
</dbReference>
<organism evidence="2">
    <name type="scientific">hydrothermal vent metagenome</name>
    <dbReference type="NCBI Taxonomy" id="652676"/>
    <lineage>
        <taxon>unclassified sequences</taxon>
        <taxon>metagenomes</taxon>
        <taxon>ecological metagenomes</taxon>
    </lineage>
</organism>
<dbReference type="PANTHER" id="PTHR47799">
    <property type="entry name" value="OMEGA-AMIDASE YAFV"/>
    <property type="match status" value="1"/>
</dbReference>
<dbReference type="Pfam" id="PF00795">
    <property type="entry name" value="CN_hydrolase"/>
    <property type="match status" value="1"/>
</dbReference>
<dbReference type="InterPro" id="IPR036526">
    <property type="entry name" value="C-N_Hydrolase_sf"/>
</dbReference>
<evidence type="ECO:0000313" key="2">
    <source>
        <dbReference type="EMBL" id="SFV64917.1"/>
    </source>
</evidence>
<dbReference type="CDD" id="cd07197">
    <property type="entry name" value="nitrilase"/>
    <property type="match status" value="1"/>
</dbReference>